<name>A0ABV6YYW9_UNCC1</name>
<gene>
    <name evidence="3" type="ORF">ACFL27_14445</name>
</gene>
<reference evidence="3 4" key="1">
    <citation type="submission" date="2024-09" db="EMBL/GenBank/DDBJ databases">
        <title>Laminarin stimulates single cell rates of sulfate reduction while oxygen inhibits transcriptomic activity in coastal marine sediment.</title>
        <authorList>
            <person name="Lindsay M."/>
            <person name="Orcutt B."/>
            <person name="Emerson D."/>
            <person name="Stepanauskas R."/>
            <person name="D'Angelo T."/>
        </authorList>
    </citation>
    <scope>NUCLEOTIDE SEQUENCE [LARGE SCALE GENOMIC DNA]</scope>
    <source>
        <strain evidence="3">SAG AM-311-K15</strain>
    </source>
</reference>
<protein>
    <submittedName>
        <fullName evidence="3">Uncharacterized protein</fullName>
    </submittedName>
</protein>
<evidence type="ECO:0000313" key="3">
    <source>
        <dbReference type="EMBL" id="MFC1851394.1"/>
    </source>
</evidence>
<evidence type="ECO:0000313" key="4">
    <source>
        <dbReference type="Proteomes" id="UP001594351"/>
    </source>
</evidence>
<keyword evidence="2" id="KW-0472">Membrane</keyword>
<evidence type="ECO:0000256" key="1">
    <source>
        <dbReference type="SAM" id="Coils"/>
    </source>
</evidence>
<accession>A0ABV6YYW9</accession>
<organism evidence="3 4">
    <name type="scientific">candidate division CSSED10-310 bacterium</name>
    <dbReference type="NCBI Taxonomy" id="2855610"/>
    <lineage>
        <taxon>Bacteria</taxon>
        <taxon>Bacteria division CSSED10-310</taxon>
    </lineage>
</organism>
<proteinExistence type="predicted"/>
<keyword evidence="1" id="KW-0175">Coiled coil</keyword>
<keyword evidence="2" id="KW-0812">Transmembrane</keyword>
<dbReference type="Proteomes" id="UP001594351">
    <property type="component" value="Unassembled WGS sequence"/>
</dbReference>
<feature type="coiled-coil region" evidence="1">
    <location>
        <begin position="52"/>
        <end position="86"/>
    </location>
</feature>
<feature type="transmembrane region" description="Helical" evidence="2">
    <location>
        <begin position="6"/>
        <end position="26"/>
    </location>
</feature>
<comment type="caution">
    <text evidence="3">The sequence shown here is derived from an EMBL/GenBank/DDBJ whole genome shotgun (WGS) entry which is preliminary data.</text>
</comment>
<dbReference type="EMBL" id="JBHPBY010000184">
    <property type="protein sequence ID" value="MFC1851394.1"/>
    <property type="molecule type" value="Genomic_DNA"/>
</dbReference>
<sequence length="98" mass="11007">MGGVELASVLVPVVLTFSIPILIILLKSQVGKSFARYLDSKARTSDTSIEQLVKSEQIYMALDERVQNLELNMKNLQVSNEKLLKMLTDVEKPKQIES</sequence>
<keyword evidence="4" id="KW-1185">Reference proteome</keyword>
<evidence type="ECO:0000256" key="2">
    <source>
        <dbReference type="SAM" id="Phobius"/>
    </source>
</evidence>
<keyword evidence="2" id="KW-1133">Transmembrane helix</keyword>